<dbReference type="Proteomes" id="UP001176961">
    <property type="component" value="Unassembled WGS sequence"/>
</dbReference>
<reference evidence="1" key="1">
    <citation type="submission" date="2023-07" db="EMBL/GenBank/DDBJ databases">
        <authorList>
            <consortium name="CYATHOMIX"/>
        </authorList>
    </citation>
    <scope>NUCLEOTIDE SEQUENCE</scope>
    <source>
        <strain evidence="1">N/A</strain>
    </source>
</reference>
<keyword evidence="2" id="KW-1185">Reference proteome</keyword>
<evidence type="ECO:0000313" key="1">
    <source>
        <dbReference type="EMBL" id="CAJ0591942.1"/>
    </source>
</evidence>
<name>A0AA36DQK1_CYLNA</name>
<gene>
    <name evidence="1" type="ORF">CYNAS_LOCUS3925</name>
</gene>
<sequence>MYCAKAGYHTQVDVVDDEFEVDPCMLPHYCISKKCKANYVQRFMYENLQKIRGDPHFEDAVVRKIWQDMLDALPLLQYYTREEVEEIMDEFYDIGYTKRRRTIAKAVQSHDLPKATLENSPTI</sequence>
<organism evidence="1 2">
    <name type="scientific">Cylicocyclus nassatus</name>
    <name type="common">Nematode worm</name>
    <dbReference type="NCBI Taxonomy" id="53992"/>
    <lineage>
        <taxon>Eukaryota</taxon>
        <taxon>Metazoa</taxon>
        <taxon>Ecdysozoa</taxon>
        <taxon>Nematoda</taxon>
        <taxon>Chromadorea</taxon>
        <taxon>Rhabditida</taxon>
        <taxon>Rhabditina</taxon>
        <taxon>Rhabditomorpha</taxon>
        <taxon>Strongyloidea</taxon>
        <taxon>Strongylidae</taxon>
        <taxon>Cylicocyclus</taxon>
    </lineage>
</organism>
<dbReference type="EMBL" id="CATQJL010000001">
    <property type="protein sequence ID" value="CAJ0591942.1"/>
    <property type="molecule type" value="Genomic_DNA"/>
</dbReference>
<accession>A0AA36DQK1</accession>
<evidence type="ECO:0000313" key="2">
    <source>
        <dbReference type="Proteomes" id="UP001176961"/>
    </source>
</evidence>
<protein>
    <submittedName>
        <fullName evidence="1">Uncharacterized protein</fullName>
    </submittedName>
</protein>
<comment type="caution">
    <text evidence="1">The sequence shown here is derived from an EMBL/GenBank/DDBJ whole genome shotgun (WGS) entry which is preliminary data.</text>
</comment>
<proteinExistence type="predicted"/>
<dbReference type="AlphaFoldDB" id="A0AA36DQK1"/>